<protein>
    <submittedName>
        <fullName evidence="1">Uncharacterized protein</fullName>
    </submittedName>
</protein>
<dbReference type="AlphaFoldDB" id="A0A226DRD1"/>
<reference evidence="1 2" key="1">
    <citation type="submission" date="2015-12" db="EMBL/GenBank/DDBJ databases">
        <title>The genome of Folsomia candida.</title>
        <authorList>
            <person name="Faddeeva A."/>
            <person name="Derks M.F."/>
            <person name="Anvar Y."/>
            <person name="Smit S."/>
            <person name="Van Straalen N."/>
            <person name="Roelofs D."/>
        </authorList>
    </citation>
    <scope>NUCLEOTIDE SEQUENCE [LARGE SCALE GENOMIC DNA]</scope>
    <source>
        <strain evidence="1 2">VU population</strain>
        <tissue evidence="1">Whole body</tissue>
    </source>
</reference>
<gene>
    <name evidence="1" type="ORF">Fcan01_18148</name>
</gene>
<evidence type="ECO:0000313" key="1">
    <source>
        <dbReference type="EMBL" id="OXA46766.1"/>
    </source>
</evidence>
<organism evidence="1 2">
    <name type="scientific">Folsomia candida</name>
    <name type="common">Springtail</name>
    <dbReference type="NCBI Taxonomy" id="158441"/>
    <lineage>
        <taxon>Eukaryota</taxon>
        <taxon>Metazoa</taxon>
        <taxon>Ecdysozoa</taxon>
        <taxon>Arthropoda</taxon>
        <taxon>Hexapoda</taxon>
        <taxon>Collembola</taxon>
        <taxon>Entomobryomorpha</taxon>
        <taxon>Isotomoidea</taxon>
        <taxon>Isotomidae</taxon>
        <taxon>Proisotominae</taxon>
        <taxon>Folsomia</taxon>
    </lineage>
</organism>
<comment type="caution">
    <text evidence="1">The sequence shown here is derived from an EMBL/GenBank/DDBJ whole genome shotgun (WGS) entry which is preliminary data.</text>
</comment>
<accession>A0A226DRD1</accession>
<dbReference type="Proteomes" id="UP000198287">
    <property type="component" value="Unassembled WGS sequence"/>
</dbReference>
<name>A0A226DRD1_FOLCA</name>
<proteinExistence type="predicted"/>
<evidence type="ECO:0000313" key="2">
    <source>
        <dbReference type="Proteomes" id="UP000198287"/>
    </source>
</evidence>
<dbReference type="EMBL" id="LNIX01000014">
    <property type="protein sequence ID" value="OXA46766.1"/>
    <property type="molecule type" value="Genomic_DNA"/>
</dbReference>
<keyword evidence="2" id="KW-1185">Reference proteome</keyword>
<sequence>MSFLQNKLLSCTNFIHREIQSRLKNALYTKAYKMNLFTLEVLCAFCVVPFKISWKEDRVVEIKGKLRRAITKLTYFMYITRTLYHLLGFSMRLAGLQRGPSREYQLIHKLLDTEVNADV</sequence>